<dbReference type="GO" id="GO:0016020">
    <property type="term" value="C:membrane"/>
    <property type="evidence" value="ECO:0007669"/>
    <property type="project" value="UniProtKB-SubCell"/>
</dbReference>
<gene>
    <name evidence="6" type="ORF">CVIC8964_0675</name>
</gene>
<feature type="transmembrane region" description="Helical" evidence="5">
    <location>
        <begin position="76"/>
        <end position="96"/>
    </location>
</feature>
<protein>
    <submittedName>
        <fullName evidence="6">Type IV secretion system protein VirB6</fullName>
    </submittedName>
</protein>
<feature type="transmembrane region" description="Helical" evidence="5">
    <location>
        <begin position="185"/>
        <end position="218"/>
    </location>
</feature>
<keyword evidence="4 5" id="KW-0472">Membrane</keyword>
<feature type="transmembrane region" description="Helical" evidence="5">
    <location>
        <begin position="230"/>
        <end position="252"/>
    </location>
</feature>
<accession>A0A1X9T0R2</accession>
<proteinExistence type="predicted"/>
<evidence type="ECO:0000256" key="2">
    <source>
        <dbReference type="ARBA" id="ARBA00022692"/>
    </source>
</evidence>
<feature type="transmembrane region" description="Helical" evidence="5">
    <location>
        <begin position="45"/>
        <end position="64"/>
    </location>
</feature>
<keyword evidence="3 5" id="KW-1133">Transmembrane helix</keyword>
<dbReference type="STRING" id="1660074.CVIC8964_0675"/>
<dbReference type="Pfam" id="PF04610">
    <property type="entry name" value="TrbL"/>
    <property type="match status" value="1"/>
</dbReference>
<dbReference type="EMBL" id="CP018791">
    <property type="protein sequence ID" value="ARR02090.1"/>
    <property type="molecule type" value="Genomic_DNA"/>
</dbReference>
<comment type="subcellular location">
    <subcellularLocation>
        <location evidence="1">Membrane</location>
        <topology evidence="1">Multi-pass membrane protein</topology>
    </subcellularLocation>
</comment>
<dbReference type="Proteomes" id="UP000194265">
    <property type="component" value="Chromosome"/>
</dbReference>
<feature type="transmembrane region" description="Helical" evidence="5">
    <location>
        <begin position="279"/>
        <end position="297"/>
    </location>
</feature>
<sequence length="399" mass="43655">MAKEIVKAQGIDENWIDAVYSALNEPLQIMFEKIFDGISSTLHNGVAYTVIGLIVMFWLIFRLKNGYPTREDIFKAGKFLIITSFVFGVFANYQIYQTFINWFMLPALWVKAGVSELLPTNVNFGAMVSQIINLMDEMDDKFFSVAYSKINSSMSFHPLSWFDINPNDYLFTIIQLIPWYIYKFFIWLLLIGIVGIVLISSFTALIILAGAPLFIPLLMIDSAKQYFWSWLKLFISYSLYAPVAFVVLSLALSPLSEFQDLMNSINGNEKIELIVANPWSYFFVKIVIALIGIYLLTKIPTWISQVMGVQGLDGGGAGVAGMAMGTVAGITGGAIAGGIGAKVAGGSFLSGAGRGAVNSTIGGKTITGVYDAMGKGNADKTKFSNLSGVSASPTDYKTK</sequence>
<dbReference type="RefSeq" id="WP_086333591.1">
    <property type="nucleotide sequence ID" value="NZ_CP018791.1"/>
</dbReference>
<organism evidence="6 7">
    <name type="scientific">Campylobacter vicugnae</name>
    <dbReference type="NCBI Taxonomy" id="1660076"/>
    <lineage>
        <taxon>Bacteria</taxon>
        <taxon>Pseudomonadati</taxon>
        <taxon>Campylobacterota</taxon>
        <taxon>Epsilonproteobacteria</taxon>
        <taxon>Campylobacterales</taxon>
        <taxon>Campylobacteraceae</taxon>
        <taxon>Campylobacter</taxon>
    </lineage>
</organism>
<evidence type="ECO:0000256" key="1">
    <source>
        <dbReference type="ARBA" id="ARBA00004141"/>
    </source>
</evidence>
<keyword evidence="2 5" id="KW-0812">Transmembrane</keyword>
<evidence type="ECO:0000256" key="3">
    <source>
        <dbReference type="ARBA" id="ARBA00022989"/>
    </source>
</evidence>
<reference evidence="6 7" key="1">
    <citation type="journal article" date="2017" name="Genome Biol. Evol.">
        <title>Comparative Genomic Analysis Identifies a Campylobacter Clade Deficient in Selenium Metabolism.</title>
        <authorList>
            <person name="Miller W.G."/>
            <person name="Yee E."/>
            <person name="Lopes B.S."/>
            <person name="Chapman M.H."/>
            <person name="Huynh S."/>
            <person name="Bono J.L."/>
            <person name="Parker C.T."/>
            <person name="Strachan N.J.C."/>
            <person name="Forbes K.J."/>
        </authorList>
    </citation>
    <scope>NUCLEOTIDE SEQUENCE [LARGE SCALE GENOMIC DNA]</scope>
    <source>
        <strain evidence="6 7">RM8964</strain>
    </source>
</reference>
<evidence type="ECO:0000256" key="5">
    <source>
        <dbReference type="SAM" id="Phobius"/>
    </source>
</evidence>
<evidence type="ECO:0000256" key="4">
    <source>
        <dbReference type="ARBA" id="ARBA00023136"/>
    </source>
</evidence>
<dbReference type="InterPro" id="IPR007688">
    <property type="entry name" value="Conjugal_tfr_TrbL/VirB6"/>
</dbReference>
<evidence type="ECO:0000313" key="6">
    <source>
        <dbReference type="EMBL" id="ARR02090.1"/>
    </source>
</evidence>
<evidence type="ECO:0000313" key="7">
    <source>
        <dbReference type="Proteomes" id="UP000194265"/>
    </source>
</evidence>
<dbReference type="OrthoDB" id="5353477at2"/>
<dbReference type="GO" id="GO:0030255">
    <property type="term" value="P:protein secretion by the type IV secretion system"/>
    <property type="evidence" value="ECO:0007669"/>
    <property type="project" value="InterPro"/>
</dbReference>
<name>A0A1X9T0R2_9BACT</name>
<dbReference type="AlphaFoldDB" id="A0A1X9T0R2"/>